<organism evidence="1 2">
    <name type="scientific">Zarea fungicola</name>
    <dbReference type="NCBI Taxonomy" id="93591"/>
    <lineage>
        <taxon>Eukaryota</taxon>
        <taxon>Fungi</taxon>
        <taxon>Dikarya</taxon>
        <taxon>Ascomycota</taxon>
        <taxon>Pezizomycotina</taxon>
        <taxon>Sordariomycetes</taxon>
        <taxon>Hypocreomycetidae</taxon>
        <taxon>Hypocreales</taxon>
        <taxon>Cordycipitaceae</taxon>
        <taxon>Zarea</taxon>
    </lineage>
</organism>
<name>A0ACC1MCL8_9HYPO</name>
<evidence type="ECO:0000313" key="1">
    <source>
        <dbReference type="EMBL" id="KAJ2958905.1"/>
    </source>
</evidence>
<accession>A0ACC1MCL8</accession>
<dbReference type="Proteomes" id="UP001143910">
    <property type="component" value="Unassembled WGS sequence"/>
</dbReference>
<protein>
    <submittedName>
        <fullName evidence="1">Uncharacterized protein</fullName>
    </submittedName>
</protein>
<gene>
    <name evidence="1" type="ORF">NQ176_g11154</name>
</gene>
<keyword evidence="2" id="KW-1185">Reference proteome</keyword>
<reference evidence="1" key="1">
    <citation type="submission" date="2022-08" db="EMBL/GenBank/DDBJ databases">
        <title>Genome Sequence of Lecanicillium fungicola.</title>
        <authorList>
            <person name="Buettner E."/>
        </authorList>
    </citation>
    <scope>NUCLEOTIDE SEQUENCE</scope>
    <source>
        <strain evidence="1">Babe33</strain>
    </source>
</reference>
<proteinExistence type="predicted"/>
<evidence type="ECO:0000313" key="2">
    <source>
        <dbReference type="Proteomes" id="UP001143910"/>
    </source>
</evidence>
<sequence>MPPQRAYLLNALLNAGAVPGRAVPGYMADRVGVFNTMCITACTCAAFIFGLWYTAGQHEGLITAFAVVFGFWSGAAIGLTPVCVAQVCRVEDIGKRTGTAFFVASFGVLTGVPIAAAVLEQGRQEYGGLIVFGGAFYFAAFVAFCVARGIAGGWNWRKF</sequence>
<dbReference type="EMBL" id="JANJQO010003519">
    <property type="protein sequence ID" value="KAJ2958905.1"/>
    <property type="molecule type" value="Genomic_DNA"/>
</dbReference>
<comment type="caution">
    <text evidence="1">The sequence shown here is derived from an EMBL/GenBank/DDBJ whole genome shotgun (WGS) entry which is preliminary data.</text>
</comment>